<evidence type="ECO:0000256" key="1">
    <source>
        <dbReference type="ARBA" id="ARBA00000832"/>
    </source>
</evidence>
<evidence type="ECO:0000256" key="7">
    <source>
        <dbReference type="RuleBase" id="RU365095"/>
    </source>
</evidence>
<dbReference type="STRING" id="1742972.COMA1_11032"/>
<dbReference type="PANTHER" id="PTHR11054:SF0">
    <property type="entry name" value="6-PHOSPHOGLUCONOLACTONASE"/>
    <property type="match status" value="1"/>
</dbReference>
<dbReference type="InterPro" id="IPR039104">
    <property type="entry name" value="6PGL"/>
</dbReference>
<evidence type="ECO:0000313" key="9">
    <source>
        <dbReference type="EMBL" id="CUS33217.1"/>
    </source>
</evidence>
<dbReference type="UniPathway" id="UPA00115">
    <property type="reaction ID" value="UER00409"/>
</dbReference>
<sequence length="249" mass="26949">MPNTPDIRIAPSIHEWEQNAAALIASIGQRAIQTKGRFIMALSGGSTPKTIYQILATPEWSARFDWSRTIFLFGDERCVPPDHPDSNFKMAHAMLFHPLNIHADQIFRMKGELGDPAAAAREYEESIRRLTKSPAPQVPCMDLVLLGLGDDGHTASLFPGTAALQEQHKLVTVGQAPTGVPSRITLTLGVLNQAAVILFLVTGAGKASMVRRVIKPETEGDRSLPAARVAPESSQLVWMLDPAAGAQSK</sequence>
<keyword evidence="7 9" id="KW-0378">Hydrolase</keyword>
<dbReference type="EC" id="3.1.1.31" evidence="5 7"/>
<dbReference type="InterPro" id="IPR037171">
    <property type="entry name" value="NagB/RpiA_transferase-like"/>
</dbReference>
<dbReference type="GO" id="GO:0006098">
    <property type="term" value="P:pentose-phosphate shunt"/>
    <property type="evidence" value="ECO:0007669"/>
    <property type="project" value="UniProtKB-UniPathway"/>
</dbReference>
<evidence type="ECO:0000256" key="3">
    <source>
        <dbReference type="ARBA" id="ARBA00004961"/>
    </source>
</evidence>
<evidence type="ECO:0000313" key="10">
    <source>
        <dbReference type="Proteomes" id="UP000199032"/>
    </source>
</evidence>
<gene>
    <name evidence="7 9" type="primary">pgl</name>
    <name evidence="9" type="ORF">COMA1_11032</name>
</gene>
<reference evidence="9 10" key="1">
    <citation type="submission" date="2015-10" db="EMBL/GenBank/DDBJ databases">
        <authorList>
            <person name="Gilbert D.G."/>
        </authorList>
    </citation>
    <scope>NUCLEOTIDE SEQUENCE [LARGE SCALE GENOMIC DNA]</scope>
    <source>
        <strain evidence="9">COMA1</strain>
    </source>
</reference>
<dbReference type="Pfam" id="PF01182">
    <property type="entry name" value="Glucosamine_iso"/>
    <property type="match status" value="1"/>
</dbReference>
<feature type="domain" description="Glucosamine/galactosamine-6-phosphate isomerase" evidence="8">
    <location>
        <begin position="15"/>
        <end position="238"/>
    </location>
</feature>
<dbReference type="PANTHER" id="PTHR11054">
    <property type="entry name" value="6-PHOSPHOGLUCONOLACTONASE"/>
    <property type="match status" value="1"/>
</dbReference>
<dbReference type="EMBL" id="CZQA01000001">
    <property type="protein sequence ID" value="CUS33217.1"/>
    <property type="molecule type" value="Genomic_DNA"/>
</dbReference>
<dbReference type="RefSeq" id="WP_090744611.1">
    <property type="nucleotide sequence ID" value="NZ_CZQA01000001.1"/>
</dbReference>
<evidence type="ECO:0000256" key="5">
    <source>
        <dbReference type="ARBA" id="ARBA00013198"/>
    </source>
</evidence>
<comment type="pathway">
    <text evidence="3 7">Carbohydrate degradation; pentose phosphate pathway; D-ribulose 5-phosphate from D-glucose 6-phosphate (oxidative stage): step 2/3.</text>
</comment>
<evidence type="ECO:0000256" key="6">
    <source>
        <dbReference type="ARBA" id="ARBA00020337"/>
    </source>
</evidence>
<dbReference type="InterPro" id="IPR006148">
    <property type="entry name" value="Glc/Gal-6P_isomerase"/>
</dbReference>
<comment type="function">
    <text evidence="2 7">Hydrolysis of 6-phosphogluconolactone to 6-phosphogluconate.</text>
</comment>
<dbReference type="GO" id="GO:0005975">
    <property type="term" value="P:carbohydrate metabolic process"/>
    <property type="evidence" value="ECO:0007669"/>
    <property type="project" value="UniProtKB-UniRule"/>
</dbReference>
<dbReference type="OrthoDB" id="9810967at2"/>
<protein>
    <recommendedName>
        <fullName evidence="6 7">6-phosphogluconolactonase</fullName>
        <shortName evidence="7">6PGL</shortName>
        <ecNumber evidence="5 7">3.1.1.31</ecNumber>
    </recommendedName>
</protein>
<comment type="similarity">
    <text evidence="4 7">Belongs to the glucosamine/galactosamine-6-phosphate isomerase family. 6-phosphogluconolactonase subfamily.</text>
</comment>
<evidence type="ECO:0000256" key="2">
    <source>
        <dbReference type="ARBA" id="ARBA00002681"/>
    </source>
</evidence>
<dbReference type="CDD" id="cd01400">
    <property type="entry name" value="6PGL"/>
    <property type="match status" value="1"/>
</dbReference>
<dbReference type="Gene3D" id="3.40.50.1360">
    <property type="match status" value="1"/>
</dbReference>
<evidence type="ECO:0000259" key="8">
    <source>
        <dbReference type="Pfam" id="PF01182"/>
    </source>
</evidence>
<keyword evidence="10" id="KW-1185">Reference proteome</keyword>
<dbReference type="Proteomes" id="UP000199032">
    <property type="component" value="Unassembled WGS sequence"/>
</dbReference>
<dbReference type="SUPFAM" id="SSF100950">
    <property type="entry name" value="NagB/RpiA/CoA transferase-like"/>
    <property type="match status" value="1"/>
</dbReference>
<dbReference type="GO" id="GO:0017057">
    <property type="term" value="F:6-phosphogluconolactonase activity"/>
    <property type="evidence" value="ECO:0007669"/>
    <property type="project" value="UniProtKB-UniRule"/>
</dbReference>
<proteinExistence type="inferred from homology"/>
<dbReference type="AlphaFoldDB" id="A0A0S4L654"/>
<comment type="catalytic activity">
    <reaction evidence="1 7">
        <text>6-phospho-D-glucono-1,5-lactone + H2O = 6-phospho-D-gluconate + H(+)</text>
        <dbReference type="Rhea" id="RHEA:12556"/>
        <dbReference type="ChEBI" id="CHEBI:15377"/>
        <dbReference type="ChEBI" id="CHEBI:15378"/>
        <dbReference type="ChEBI" id="CHEBI:57955"/>
        <dbReference type="ChEBI" id="CHEBI:58759"/>
        <dbReference type="EC" id="3.1.1.31"/>
    </reaction>
</comment>
<accession>A0A0S4L654</accession>
<organism evidence="9 10">
    <name type="scientific">Candidatus Nitrospira nitrosa</name>
    <dbReference type="NCBI Taxonomy" id="1742972"/>
    <lineage>
        <taxon>Bacteria</taxon>
        <taxon>Pseudomonadati</taxon>
        <taxon>Nitrospirota</taxon>
        <taxon>Nitrospiria</taxon>
        <taxon>Nitrospirales</taxon>
        <taxon>Nitrospiraceae</taxon>
        <taxon>Nitrospira</taxon>
    </lineage>
</organism>
<dbReference type="NCBIfam" id="TIGR01198">
    <property type="entry name" value="pgl"/>
    <property type="match status" value="1"/>
</dbReference>
<name>A0A0S4L654_9BACT</name>
<evidence type="ECO:0000256" key="4">
    <source>
        <dbReference type="ARBA" id="ARBA00010662"/>
    </source>
</evidence>
<dbReference type="InterPro" id="IPR005900">
    <property type="entry name" value="6-phosphogluconolactonase_DevB"/>
</dbReference>